<evidence type="ECO:0000256" key="1">
    <source>
        <dbReference type="SAM" id="Phobius"/>
    </source>
</evidence>
<keyword evidence="3" id="KW-1185">Reference proteome</keyword>
<keyword evidence="1" id="KW-0812">Transmembrane</keyword>
<comment type="caution">
    <text evidence="2">The sequence shown here is derived from an EMBL/GenBank/DDBJ whole genome shotgun (WGS) entry which is preliminary data.</text>
</comment>
<evidence type="ECO:0000313" key="3">
    <source>
        <dbReference type="Proteomes" id="UP000727407"/>
    </source>
</evidence>
<reference evidence="2" key="1">
    <citation type="submission" date="2020-07" db="EMBL/GenBank/DDBJ databases">
        <title>Clarias magur genome sequencing, assembly and annotation.</title>
        <authorList>
            <person name="Kushwaha B."/>
            <person name="Kumar R."/>
            <person name="Das P."/>
            <person name="Joshi C.G."/>
            <person name="Kumar D."/>
            <person name="Nagpure N.S."/>
            <person name="Pandey M."/>
            <person name="Agarwal S."/>
            <person name="Srivastava S."/>
            <person name="Singh M."/>
            <person name="Sahoo L."/>
            <person name="Jayasankar P."/>
            <person name="Meher P.K."/>
            <person name="Koringa P.G."/>
            <person name="Iquebal M.A."/>
            <person name="Das S.P."/>
            <person name="Bit A."/>
            <person name="Patnaik S."/>
            <person name="Patel N."/>
            <person name="Shah T.M."/>
            <person name="Hinsu A."/>
            <person name="Jena J.K."/>
        </authorList>
    </citation>
    <scope>NUCLEOTIDE SEQUENCE</scope>
    <source>
        <strain evidence="2">CIFAMagur01</strain>
        <tissue evidence="2">Testis</tissue>
    </source>
</reference>
<gene>
    <name evidence="2" type="primary">vps-51</name>
    <name evidence="2" type="ORF">DAT39_017166</name>
</gene>
<feature type="transmembrane region" description="Helical" evidence="1">
    <location>
        <begin position="48"/>
        <end position="70"/>
    </location>
</feature>
<sequence length="80" mass="8836">MRRYSAHLNERKCLSCVEDMVAALINPCALLLSPILSLECVPLPSNRIFPLMFTCSSELVFSPACTAFCIPWRTAGKMGV</sequence>
<keyword evidence="1" id="KW-0472">Membrane</keyword>
<organism evidence="2 3">
    <name type="scientific">Clarias magur</name>
    <name type="common">Asian catfish</name>
    <name type="synonym">Macropteronotus magur</name>
    <dbReference type="NCBI Taxonomy" id="1594786"/>
    <lineage>
        <taxon>Eukaryota</taxon>
        <taxon>Metazoa</taxon>
        <taxon>Chordata</taxon>
        <taxon>Craniata</taxon>
        <taxon>Vertebrata</taxon>
        <taxon>Euteleostomi</taxon>
        <taxon>Actinopterygii</taxon>
        <taxon>Neopterygii</taxon>
        <taxon>Teleostei</taxon>
        <taxon>Ostariophysi</taxon>
        <taxon>Siluriformes</taxon>
        <taxon>Clariidae</taxon>
        <taxon>Clarias</taxon>
    </lineage>
</organism>
<name>A0A8J4TW70_CLAMG</name>
<protein>
    <submittedName>
        <fullName evidence="2">Hydantoin permease</fullName>
    </submittedName>
</protein>
<accession>A0A8J4TW70</accession>
<keyword evidence="1" id="KW-1133">Transmembrane helix</keyword>
<dbReference type="Proteomes" id="UP000727407">
    <property type="component" value="Unassembled WGS sequence"/>
</dbReference>
<feature type="non-terminal residue" evidence="2">
    <location>
        <position position="1"/>
    </location>
</feature>
<dbReference type="AlphaFoldDB" id="A0A8J4TW70"/>
<evidence type="ECO:0000313" key="2">
    <source>
        <dbReference type="EMBL" id="KAF5893136.1"/>
    </source>
</evidence>
<proteinExistence type="predicted"/>
<feature type="transmembrane region" description="Helical" evidence="1">
    <location>
        <begin position="20"/>
        <end position="36"/>
    </location>
</feature>
<dbReference type="EMBL" id="QNUK01000450">
    <property type="protein sequence ID" value="KAF5893136.1"/>
    <property type="molecule type" value="Genomic_DNA"/>
</dbReference>